<proteinExistence type="predicted"/>
<dbReference type="Pfam" id="PF14366">
    <property type="entry name" value="DUF4410"/>
    <property type="match status" value="1"/>
</dbReference>
<organism evidence="1 2">
    <name type="scientific">Campylobacter hyointestinalis</name>
    <dbReference type="NCBI Taxonomy" id="198"/>
    <lineage>
        <taxon>Bacteria</taxon>
        <taxon>Pseudomonadati</taxon>
        <taxon>Campylobacterota</taxon>
        <taxon>Epsilonproteobacteria</taxon>
        <taxon>Campylobacterales</taxon>
        <taxon>Campylobacteraceae</taxon>
        <taxon>Campylobacter</taxon>
    </lineage>
</organism>
<dbReference type="RefSeq" id="WP_147497444.1">
    <property type="nucleotide sequence ID" value="NZ_VOAP01000016.1"/>
</dbReference>
<protein>
    <submittedName>
        <fullName evidence="1">DUF4410 domain-containing protein</fullName>
    </submittedName>
</protein>
<evidence type="ECO:0000313" key="1">
    <source>
        <dbReference type="EMBL" id="TWO19831.1"/>
    </source>
</evidence>
<gene>
    <name evidence="1" type="ORF">YZ82_07015</name>
</gene>
<reference evidence="1 2" key="1">
    <citation type="submission" date="2019-07" db="EMBL/GenBank/DDBJ databases">
        <title>Rapid identification of Enteric Bacteria from Whole Genome Sequences (WGS) using Average Nucleotide Identity (ANI).</title>
        <authorList>
            <person name="Lane C."/>
        </authorList>
    </citation>
    <scope>NUCLEOTIDE SEQUENCE [LARGE SCALE GENOMIC DNA]</scope>
    <source>
        <strain evidence="1 2">D2411</strain>
    </source>
</reference>
<evidence type="ECO:0000313" key="2">
    <source>
        <dbReference type="Proteomes" id="UP000321812"/>
    </source>
</evidence>
<sequence length="103" mass="11766">MLESSTKNTLSQKHQVIALCMQSAKMQSWNNICKKAINKELEKQKIYGDDLKIYCEIAHYDEGNRALRYFVSFGAGSATSMIRNDLIDTENNESLNNRNTNNT</sequence>
<dbReference type="Proteomes" id="UP000321812">
    <property type="component" value="Unassembled WGS sequence"/>
</dbReference>
<dbReference type="InterPro" id="IPR025522">
    <property type="entry name" value="DUF4410"/>
</dbReference>
<name>A0A562XCH7_CAMHY</name>
<accession>A0A562XCH7</accession>
<dbReference type="AlphaFoldDB" id="A0A562XCH7"/>
<comment type="caution">
    <text evidence="1">The sequence shown here is derived from an EMBL/GenBank/DDBJ whole genome shotgun (WGS) entry which is preliminary data.</text>
</comment>
<dbReference type="EMBL" id="VOAP01000016">
    <property type="protein sequence ID" value="TWO19831.1"/>
    <property type="molecule type" value="Genomic_DNA"/>
</dbReference>